<dbReference type="EMBL" id="BONR01000001">
    <property type="protein sequence ID" value="GIG53811.1"/>
    <property type="molecule type" value="Genomic_DNA"/>
</dbReference>
<protein>
    <submittedName>
        <fullName evidence="2">Uncharacterized protein</fullName>
    </submittedName>
</protein>
<keyword evidence="1" id="KW-0812">Transmembrane</keyword>
<keyword evidence="1" id="KW-1133">Transmembrane helix</keyword>
<gene>
    <name evidence="2" type="ORF">Dac01nite_05630</name>
</gene>
<dbReference type="RefSeq" id="WP_203653235.1">
    <property type="nucleotide sequence ID" value="NZ_BONR01000001.1"/>
</dbReference>
<name>A0A919Q2R7_9MICO</name>
<proteinExistence type="predicted"/>
<keyword evidence="3" id="KW-1185">Reference proteome</keyword>
<evidence type="ECO:0000256" key="1">
    <source>
        <dbReference type="SAM" id="Phobius"/>
    </source>
</evidence>
<sequence>MSRMLDGLGDAARAAGDSAADTLTATVTIDALESRVRRGVRRRRQRLGALAAVALVVVGAGAVVAPRLLTDAPLPSGPIEPAGPELVRSDGALTVYADGTMSVLTDSGRIVDLPAPGPDAPPYVAPTSETLCAVDTAALEPGWVYASGEAQQLLGHGRPQYIDDAYSRQTLVQGQQLAPDRSNGFQPLAFELEAEPALASNIAFRAATVATWEGLAVGVLSQLDAGPATWTAGEGTAQETAVIQMRALAEHSYSHCADAAHLTDKHGQYLQRYLIVDVFAIDHSGSSTLLATHTSWTGTEFAQ</sequence>
<dbReference type="AlphaFoldDB" id="A0A919Q2R7"/>
<organism evidence="2 3">
    <name type="scientific">Demequina activiva</name>
    <dbReference type="NCBI Taxonomy" id="1582364"/>
    <lineage>
        <taxon>Bacteria</taxon>
        <taxon>Bacillati</taxon>
        <taxon>Actinomycetota</taxon>
        <taxon>Actinomycetes</taxon>
        <taxon>Micrococcales</taxon>
        <taxon>Demequinaceae</taxon>
        <taxon>Demequina</taxon>
    </lineage>
</organism>
<reference evidence="2" key="1">
    <citation type="submission" date="2021-01" db="EMBL/GenBank/DDBJ databases">
        <title>Whole genome shotgun sequence of Demequina activiva NBRC 110675.</title>
        <authorList>
            <person name="Komaki H."/>
            <person name="Tamura T."/>
        </authorList>
    </citation>
    <scope>NUCLEOTIDE SEQUENCE</scope>
    <source>
        <strain evidence="2">NBRC 110675</strain>
    </source>
</reference>
<comment type="caution">
    <text evidence="2">The sequence shown here is derived from an EMBL/GenBank/DDBJ whole genome shotgun (WGS) entry which is preliminary data.</text>
</comment>
<accession>A0A919Q2R7</accession>
<keyword evidence="1" id="KW-0472">Membrane</keyword>
<dbReference type="Proteomes" id="UP000652354">
    <property type="component" value="Unassembled WGS sequence"/>
</dbReference>
<evidence type="ECO:0000313" key="3">
    <source>
        <dbReference type="Proteomes" id="UP000652354"/>
    </source>
</evidence>
<feature type="transmembrane region" description="Helical" evidence="1">
    <location>
        <begin position="47"/>
        <end position="69"/>
    </location>
</feature>
<evidence type="ECO:0000313" key="2">
    <source>
        <dbReference type="EMBL" id="GIG53811.1"/>
    </source>
</evidence>